<evidence type="ECO:0000256" key="2">
    <source>
        <dbReference type="ARBA" id="ARBA00004370"/>
    </source>
</evidence>
<dbReference type="STRING" id="1579979.WM2015_973"/>
<evidence type="ECO:0000256" key="5">
    <source>
        <dbReference type="ARBA" id="ARBA00022692"/>
    </source>
</evidence>
<evidence type="ECO:0000313" key="10">
    <source>
        <dbReference type="Proteomes" id="UP000066624"/>
    </source>
</evidence>
<evidence type="ECO:0000256" key="3">
    <source>
        <dbReference type="ARBA" id="ARBA00012282"/>
    </source>
</evidence>
<dbReference type="InterPro" id="IPR052155">
    <property type="entry name" value="Biofilm_reg_signaling"/>
</dbReference>
<dbReference type="InterPro" id="IPR042240">
    <property type="entry name" value="CHASE_sf"/>
</dbReference>
<keyword evidence="5" id="KW-0812">Transmembrane</keyword>
<dbReference type="PATRIC" id="fig|1579979.3.peg.997"/>
<reference evidence="9 10" key="1">
    <citation type="submission" date="2015-07" db="EMBL/GenBank/DDBJ databases">
        <authorList>
            <person name="Noorani M."/>
        </authorList>
    </citation>
    <scope>NUCLEOTIDE SEQUENCE [LARGE SCALE GENOMIC DNA]</scope>
    <source>
        <strain evidence="9 10">KCTC 42284</strain>
    </source>
</reference>
<dbReference type="SMART" id="SM00052">
    <property type="entry name" value="EAL"/>
    <property type="match status" value="1"/>
</dbReference>
<keyword evidence="7" id="KW-0472">Membrane</keyword>
<dbReference type="SUPFAM" id="SSF55073">
    <property type="entry name" value="Nucleotide cyclase"/>
    <property type="match status" value="1"/>
</dbReference>
<dbReference type="GO" id="GO:0007165">
    <property type="term" value="P:signal transduction"/>
    <property type="evidence" value="ECO:0007669"/>
    <property type="project" value="UniProtKB-ARBA"/>
</dbReference>
<dbReference type="InterPro" id="IPR006189">
    <property type="entry name" value="CHASE_dom"/>
</dbReference>
<organism evidence="9 10">
    <name type="scientific">Wenzhouxiangella marina</name>
    <dbReference type="NCBI Taxonomy" id="1579979"/>
    <lineage>
        <taxon>Bacteria</taxon>
        <taxon>Pseudomonadati</taxon>
        <taxon>Pseudomonadota</taxon>
        <taxon>Gammaproteobacteria</taxon>
        <taxon>Chromatiales</taxon>
        <taxon>Wenzhouxiangellaceae</taxon>
        <taxon>Wenzhouxiangella</taxon>
    </lineage>
</organism>
<dbReference type="SUPFAM" id="SSF141868">
    <property type="entry name" value="EAL domain-like"/>
    <property type="match status" value="1"/>
</dbReference>
<dbReference type="PROSITE" id="PS50113">
    <property type="entry name" value="PAC"/>
    <property type="match status" value="1"/>
</dbReference>
<dbReference type="PROSITE" id="PS50887">
    <property type="entry name" value="GGDEF"/>
    <property type="match status" value="1"/>
</dbReference>
<accession>A0A0K0XUJ1</accession>
<proteinExistence type="predicted"/>
<dbReference type="RefSeq" id="WP_049724993.1">
    <property type="nucleotide sequence ID" value="NZ_CP012154.1"/>
</dbReference>
<dbReference type="PROSITE" id="PS50839">
    <property type="entry name" value="CHASE"/>
    <property type="match status" value="1"/>
</dbReference>
<dbReference type="EC" id="3.1.4.52" evidence="3"/>
<dbReference type="InterPro" id="IPR035919">
    <property type="entry name" value="EAL_sf"/>
</dbReference>
<dbReference type="CDD" id="cd01949">
    <property type="entry name" value="GGDEF"/>
    <property type="match status" value="1"/>
</dbReference>
<dbReference type="Gene3D" id="3.20.20.450">
    <property type="entry name" value="EAL domain"/>
    <property type="match status" value="1"/>
</dbReference>
<dbReference type="InterPro" id="IPR035965">
    <property type="entry name" value="PAS-like_dom_sf"/>
</dbReference>
<keyword evidence="6" id="KW-1133">Transmembrane helix</keyword>
<dbReference type="Pfam" id="PF13426">
    <property type="entry name" value="PAS_9"/>
    <property type="match status" value="1"/>
</dbReference>
<evidence type="ECO:0000256" key="6">
    <source>
        <dbReference type="ARBA" id="ARBA00022989"/>
    </source>
</evidence>
<evidence type="ECO:0000256" key="7">
    <source>
        <dbReference type="ARBA" id="ARBA00023136"/>
    </source>
</evidence>
<dbReference type="OrthoDB" id="7053140at2"/>
<name>A0A0K0XUJ1_9GAMM</name>
<dbReference type="Gene3D" id="3.30.70.270">
    <property type="match status" value="1"/>
</dbReference>
<dbReference type="GO" id="GO:0071732">
    <property type="term" value="P:cellular response to nitric oxide"/>
    <property type="evidence" value="ECO:0007669"/>
    <property type="project" value="UniProtKB-ARBA"/>
</dbReference>
<dbReference type="PANTHER" id="PTHR44757">
    <property type="entry name" value="DIGUANYLATE CYCLASE DGCP"/>
    <property type="match status" value="1"/>
</dbReference>
<dbReference type="Pfam" id="PF00990">
    <property type="entry name" value="GGDEF"/>
    <property type="match status" value="1"/>
</dbReference>
<dbReference type="InterPro" id="IPR001610">
    <property type="entry name" value="PAC"/>
</dbReference>
<dbReference type="EMBL" id="CP012154">
    <property type="protein sequence ID" value="AKS41353.1"/>
    <property type="molecule type" value="Genomic_DNA"/>
</dbReference>
<evidence type="ECO:0000256" key="1">
    <source>
        <dbReference type="ARBA" id="ARBA00001946"/>
    </source>
</evidence>
<dbReference type="Proteomes" id="UP000066624">
    <property type="component" value="Chromosome"/>
</dbReference>
<dbReference type="SMART" id="SM00267">
    <property type="entry name" value="GGDEF"/>
    <property type="match status" value="1"/>
</dbReference>
<dbReference type="NCBIfam" id="TIGR00254">
    <property type="entry name" value="GGDEF"/>
    <property type="match status" value="1"/>
</dbReference>
<dbReference type="FunFam" id="3.20.20.450:FF:000001">
    <property type="entry name" value="Cyclic di-GMP phosphodiesterase yahA"/>
    <property type="match status" value="1"/>
</dbReference>
<dbReference type="PANTHER" id="PTHR44757:SF2">
    <property type="entry name" value="BIOFILM ARCHITECTURE MAINTENANCE PROTEIN MBAA"/>
    <property type="match status" value="1"/>
</dbReference>
<keyword evidence="4" id="KW-0973">c-di-GMP</keyword>
<dbReference type="InterPro" id="IPR000014">
    <property type="entry name" value="PAS"/>
</dbReference>
<dbReference type="InterPro" id="IPR000700">
    <property type="entry name" value="PAS-assoc_C"/>
</dbReference>
<dbReference type="PROSITE" id="PS50883">
    <property type="entry name" value="EAL"/>
    <property type="match status" value="1"/>
</dbReference>
<dbReference type="CDD" id="cd00130">
    <property type="entry name" value="PAS"/>
    <property type="match status" value="1"/>
</dbReference>
<dbReference type="Pfam" id="PF00563">
    <property type="entry name" value="EAL"/>
    <property type="match status" value="1"/>
</dbReference>
<dbReference type="InterPro" id="IPR043128">
    <property type="entry name" value="Rev_trsase/Diguanyl_cyclase"/>
</dbReference>
<evidence type="ECO:0000313" key="9">
    <source>
        <dbReference type="EMBL" id="AKS41353.1"/>
    </source>
</evidence>
<gene>
    <name evidence="9" type="ORF">WM2015_973</name>
</gene>
<evidence type="ECO:0000256" key="4">
    <source>
        <dbReference type="ARBA" id="ARBA00022636"/>
    </source>
</evidence>
<comment type="subcellular location">
    <subcellularLocation>
        <location evidence="2">Membrane</location>
    </subcellularLocation>
</comment>
<dbReference type="InterPro" id="IPR029787">
    <property type="entry name" value="Nucleotide_cyclase"/>
</dbReference>
<dbReference type="Pfam" id="PF03924">
    <property type="entry name" value="CHASE"/>
    <property type="match status" value="1"/>
</dbReference>
<dbReference type="GO" id="GO:0071111">
    <property type="term" value="F:cyclic-guanylate-specific phosphodiesterase activity"/>
    <property type="evidence" value="ECO:0007669"/>
    <property type="project" value="UniProtKB-EC"/>
</dbReference>
<dbReference type="InterPro" id="IPR001633">
    <property type="entry name" value="EAL_dom"/>
</dbReference>
<dbReference type="SMART" id="SM00086">
    <property type="entry name" value="PAC"/>
    <property type="match status" value="1"/>
</dbReference>
<dbReference type="GO" id="GO:0016020">
    <property type="term" value="C:membrane"/>
    <property type="evidence" value="ECO:0007669"/>
    <property type="project" value="UniProtKB-SubCell"/>
</dbReference>
<dbReference type="CDD" id="cd01948">
    <property type="entry name" value="EAL"/>
    <property type="match status" value="1"/>
</dbReference>
<dbReference type="SMART" id="SM01079">
    <property type="entry name" value="CHASE"/>
    <property type="match status" value="1"/>
</dbReference>
<dbReference type="InterPro" id="IPR000160">
    <property type="entry name" value="GGDEF_dom"/>
</dbReference>
<dbReference type="Gene3D" id="3.30.450.20">
    <property type="entry name" value="PAS domain"/>
    <property type="match status" value="1"/>
</dbReference>
<keyword evidence="10" id="KW-1185">Reference proteome</keyword>
<protein>
    <recommendedName>
        <fullName evidence="3">cyclic-guanylate-specific phosphodiesterase</fullName>
        <ecNumber evidence="3">3.1.4.52</ecNumber>
    </recommendedName>
</protein>
<dbReference type="SUPFAM" id="SSF55785">
    <property type="entry name" value="PYP-like sensor domain (PAS domain)"/>
    <property type="match status" value="1"/>
</dbReference>
<evidence type="ECO:0000256" key="8">
    <source>
        <dbReference type="ARBA" id="ARBA00051114"/>
    </source>
</evidence>
<dbReference type="AlphaFoldDB" id="A0A0K0XUJ1"/>
<dbReference type="NCBIfam" id="TIGR00229">
    <property type="entry name" value="sensory_box"/>
    <property type="match status" value="1"/>
</dbReference>
<dbReference type="Gene3D" id="3.30.450.350">
    <property type="entry name" value="CHASE domain"/>
    <property type="match status" value="1"/>
</dbReference>
<comment type="cofactor">
    <cofactor evidence="1">
        <name>Mg(2+)</name>
        <dbReference type="ChEBI" id="CHEBI:18420"/>
    </cofactor>
</comment>
<dbReference type="FunFam" id="3.30.70.270:FF:000001">
    <property type="entry name" value="Diguanylate cyclase domain protein"/>
    <property type="match status" value="1"/>
</dbReference>
<comment type="catalytic activity">
    <reaction evidence="8">
        <text>3',3'-c-di-GMP + H2O = 5'-phosphoguanylyl(3'-&gt;5')guanosine + H(+)</text>
        <dbReference type="Rhea" id="RHEA:24902"/>
        <dbReference type="ChEBI" id="CHEBI:15377"/>
        <dbReference type="ChEBI" id="CHEBI:15378"/>
        <dbReference type="ChEBI" id="CHEBI:58754"/>
        <dbReference type="ChEBI" id="CHEBI:58805"/>
        <dbReference type="EC" id="3.1.4.52"/>
    </reaction>
    <physiologicalReaction direction="left-to-right" evidence="8">
        <dbReference type="Rhea" id="RHEA:24903"/>
    </physiologicalReaction>
</comment>
<dbReference type="KEGG" id="wma:WM2015_973"/>
<sequence length="905" mass="100220">MSDLSPPREPGQGRSSLLRSERGALLTALALAAVGIALTAWVTAWLVDVETRRQQGVLARQADQAAAIISTRFAQYETLIGSAHALFASSEWVTREEWRQFSETILGQQDFAGLAGLGWIARLRPQDLAALRERVAADGLSFARLDRGNGDWVCPIVYNEPLDRNRDSIGVDVCRVDNMTDTLRLARERSSVVVSRRLDLVSPDRVRTPGYVMVAWVSGLPAGLFDNGGWVSASISAQALFSIPLPARDRIELEIHDLAESEASPVFRLGDSFEQGTGTLIEQAVRFQAANKRWELVLREPRSLGAAPWIALSSGLVGTALTAFVLFLLLCNRLRAESLAERMREAYRDSEALLSSITNNIFEGIYRGTPEEGLVYVNRSLARMFRFDRPEQMIRDAGPLLYADPGQREDLLRMLEEDGFYNDMEVEFIRNDGSRFTAVNNAVAVTDEHGRIRYFDGVIYDITARKQAEHEVHRLAHYDALTGLPNRTLFNEHLSSSLAQAQRSGEELAVLFLDLDHFKTINDSLGHDTGDRLLAQVASRLREQLRQGDMVCRQGGDEFLILLNHAGESSATHGAQRVLDMMAQPFHIDHHDLRISSSIGIALFPGDATTAAELIRNADAAMYLAKDKGRSNFQFFTPDLNAQAHERLLLERDLREALSNKQFQLHFQPQVDLAEHKVVGFEALLRWRHPERGQVPPDQFIPIAEQSGLIVDIGDWVIDEACGQLAEWQSGPLAGLAVSVNVSPLQLWRGTLSNVLASALERHGLSAGLLTIELTESALMHDAEHAAALIDEFSRLGIRVEIDDFGTGYSSLAYLKRFNISGLKIDRSFVSDLATDDDDAAIVAAVISMANDLKLGVIAEGVDSPEQVRMLLAHGCHLAQGYLFSPARPPEELPDWFSAFARAEH</sequence>